<organism evidence="2 3">
    <name type="scientific">Trifolium pratense</name>
    <name type="common">Red clover</name>
    <dbReference type="NCBI Taxonomy" id="57577"/>
    <lineage>
        <taxon>Eukaryota</taxon>
        <taxon>Viridiplantae</taxon>
        <taxon>Streptophyta</taxon>
        <taxon>Embryophyta</taxon>
        <taxon>Tracheophyta</taxon>
        <taxon>Spermatophyta</taxon>
        <taxon>Magnoliopsida</taxon>
        <taxon>eudicotyledons</taxon>
        <taxon>Gunneridae</taxon>
        <taxon>Pentapetalae</taxon>
        <taxon>rosids</taxon>
        <taxon>fabids</taxon>
        <taxon>Fabales</taxon>
        <taxon>Fabaceae</taxon>
        <taxon>Papilionoideae</taxon>
        <taxon>50 kb inversion clade</taxon>
        <taxon>NPAAA clade</taxon>
        <taxon>Hologalegina</taxon>
        <taxon>IRL clade</taxon>
        <taxon>Trifolieae</taxon>
        <taxon>Trifolium</taxon>
    </lineage>
</organism>
<comment type="caution">
    <text evidence="2">The sequence shown here is derived from an EMBL/GenBank/DDBJ whole genome shotgun (WGS) entry which is preliminary data.</text>
</comment>
<evidence type="ECO:0000313" key="3">
    <source>
        <dbReference type="Proteomes" id="UP000236291"/>
    </source>
</evidence>
<keyword evidence="1" id="KW-1133">Transmembrane helix</keyword>
<keyword evidence="1" id="KW-0472">Membrane</keyword>
<proteinExistence type="predicted"/>
<reference evidence="2 3" key="1">
    <citation type="journal article" date="2014" name="Am. J. Bot.">
        <title>Genome assembly and annotation for red clover (Trifolium pratense; Fabaceae).</title>
        <authorList>
            <person name="Istvanek J."/>
            <person name="Jaros M."/>
            <person name="Krenek A."/>
            <person name="Repkova J."/>
        </authorList>
    </citation>
    <scope>NUCLEOTIDE SEQUENCE [LARGE SCALE GENOMIC DNA]</scope>
    <source>
        <strain evidence="3">cv. Tatra</strain>
        <tissue evidence="2">Young leaves</tissue>
    </source>
</reference>
<dbReference type="Proteomes" id="UP000236291">
    <property type="component" value="Unassembled WGS sequence"/>
</dbReference>
<dbReference type="EMBL" id="ASHM01056941">
    <property type="protein sequence ID" value="PNX88531.1"/>
    <property type="molecule type" value="Genomic_DNA"/>
</dbReference>
<feature type="transmembrane region" description="Helical" evidence="1">
    <location>
        <begin position="73"/>
        <end position="96"/>
    </location>
</feature>
<keyword evidence="1" id="KW-0812">Transmembrane</keyword>
<reference evidence="2 3" key="2">
    <citation type="journal article" date="2017" name="Front. Plant Sci.">
        <title>Gene Classification and Mining of Molecular Markers Useful in Red Clover (Trifolium pratense) Breeding.</title>
        <authorList>
            <person name="Istvanek J."/>
            <person name="Dluhosova J."/>
            <person name="Dluhos P."/>
            <person name="Patkova L."/>
            <person name="Nedelnik J."/>
            <person name="Repkova J."/>
        </authorList>
    </citation>
    <scope>NUCLEOTIDE SEQUENCE [LARGE SCALE GENOMIC DNA]</scope>
    <source>
        <strain evidence="3">cv. Tatra</strain>
        <tissue evidence="2">Young leaves</tissue>
    </source>
</reference>
<accession>A0A2K3MCK7</accession>
<name>A0A2K3MCK7_TRIPR</name>
<protein>
    <submittedName>
        <fullName evidence="2">Uncharacterized protein</fullName>
    </submittedName>
</protein>
<gene>
    <name evidence="2" type="ORF">L195_g044637</name>
</gene>
<evidence type="ECO:0000256" key="1">
    <source>
        <dbReference type="SAM" id="Phobius"/>
    </source>
</evidence>
<sequence length="141" mass="15656">MANDTSIERTYYDHPGIFTSMLSLGSNPIKANFDTGFSIPKILYLLRHVTVSCARPTRAAPDIQLPTSTKPRIILEFFTLLVGVTLVTSMSLNVVAPSLDSKDLRSYFLPSSRFYHVLTTELLGPLRFSTVVPCLPYVTLS</sequence>
<evidence type="ECO:0000313" key="2">
    <source>
        <dbReference type="EMBL" id="PNX88531.1"/>
    </source>
</evidence>
<dbReference type="AlphaFoldDB" id="A0A2K3MCK7"/>